<keyword evidence="4 5" id="KW-0472">Membrane</keyword>
<dbReference type="AlphaFoldDB" id="Q1K416"/>
<keyword evidence="3 5" id="KW-1133">Transmembrane helix</keyword>
<organism evidence="7 8">
    <name type="scientific">Desulfuromonas acetoxidans (strain DSM 684 / 11070)</name>
    <dbReference type="NCBI Taxonomy" id="281689"/>
    <lineage>
        <taxon>Bacteria</taxon>
        <taxon>Pseudomonadati</taxon>
        <taxon>Thermodesulfobacteriota</taxon>
        <taxon>Desulfuromonadia</taxon>
        <taxon>Desulfuromonadales</taxon>
        <taxon>Desulfuromonadaceae</taxon>
        <taxon>Desulfuromonas</taxon>
    </lineage>
</organism>
<evidence type="ECO:0000259" key="6">
    <source>
        <dbReference type="Pfam" id="PF04932"/>
    </source>
</evidence>
<keyword evidence="8" id="KW-1185">Reference proteome</keyword>
<accession>Q1K416</accession>
<comment type="subcellular location">
    <subcellularLocation>
        <location evidence="1">Membrane</location>
        <topology evidence="1">Multi-pass membrane protein</topology>
    </subcellularLocation>
</comment>
<feature type="transmembrane region" description="Helical" evidence="5">
    <location>
        <begin position="72"/>
        <end position="90"/>
    </location>
</feature>
<sequence>MLKLPSWKLWFTHLLTTDRGVNVSSRGLLFISVFTFCVLGALALPQLGIYGYLADYCLNPADQWWGRPFAQMGIRFSFTLALATMAGIFLQRKKLRFGEKLIEKQEWLMVLFLLVVWGLYFFAPQTVGRYGSTDHPAIKLAKIFIFTLMMTHVITDLNKLKGLFAVLSSAAFLLGIKAWSVPYSAFSRGRLEGIGGADFSEANFFAAFMAAMLPLIGIMFLRSRWPGKLYYAACGAFTANAVVLCRSRGAFLGLVMGAVAAFIFAPKKYRKHIVILCMAGMVGVIYLSDDFFIQRIMSISTDQSEMDESSSSRIRLWKAGLRMVASHPLGIGPGNWYQTIGRYIPEYEGKDSHSTYVKCFAELGVIGLAVFLLFLLQSSLNLRHIYLQVHSLPPPEEEEFTQLYFAILVALVIFMTCALTITMIYTEILWVLLMLPVCLKRSLDNYLQDQEETDGF</sequence>
<feature type="transmembrane region" description="Helical" evidence="5">
    <location>
        <begin position="360"/>
        <end position="380"/>
    </location>
</feature>
<dbReference type="PANTHER" id="PTHR37422:SF13">
    <property type="entry name" value="LIPOPOLYSACCHARIDE BIOSYNTHESIS PROTEIN PA4999-RELATED"/>
    <property type="match status" value="1"/>
</dbReference>
<dbReference type="InterPro" id="IPR051533">
    <property type="entry name" value="WaaL-like"/>
</dbReference>
<name>Q1K416_DESA6</name>
<gene>
    <name evidence="7" type="ORF">Dace_3153</name>
</gene>
<reference evidence="7" key="2">
    <citation type="submission" date="2006-05" db="EMBL/GenBank/DDBJ databases">
        <title>Sequencing of the draft genome and assembly of Desulfuromonas acetoxidans DSM 684.</title>
        <authorList>
            <consortium name="US DOE Joint Genome Institute (JGI-PGF)"/>
            <person name="Copeland A."/>
            <person name="Lucas S."/>
            <person name="Lapidus A."/>
            <person name="Barry K."/>
            <person name="Detter J.C."/>
            <person name="Glavina del Rio T."/>
            <person name="Hammon N."/>
            <person name="Israni S."/>
            <person name="Dalin E."/>
            <person name="Tice H."/>
            <person name="Bruce D."/>
            <person name="Pitluck S."/>
            <person name="Richardson P."/>
        </authorList>
    </citation>
    <scope>NUCLEOTIDE SEQUENCE [LARGE SCALE GENOMIC DNA]</scope>
    <source>
        <strain evidence="7">DSM 684</strain>
    </source>
</reference>
<comment type="caution">
    <text evidence="7">The sequence shown here is derived from an EMBL/GenBank/DDBJ whole genome shotgun (WGS) entry which is preliminary data.</text>
</comment>
<feature type="transmembrane region" description="Helical" evidence="5">
    <location>
        <begin position="400"/>
        <end position="433"/>
    </location>
</feature>
<dbReference type="GO" id="GO:0016020">
    <property type="term" value="C:membrane"/>
    <property type="evidence" value="ECO:0007669"/>
    <property type="project" value="UniProtKB-SubCell"/>
</dbReference>
<feature type="domain" description="O-antigen ligase-related" evidence="6">
    <location>
        <begin position="237"/>
        <end position="372"/>
    </location>
</feature>
<feature type="transmembrane region" description="Helical" evidence="5">
    <location>
        <begin position="202"/>
        <end position="221"/>
    </location>
</feature>
<dbReference type="Pfam" id="PF04932">
    <property type="entry name" value="Wzy_C"/>
    <property type="match status" value="1"/>
</dbReference>
<dbReference type="Proteomes" id="UP000005695">
    <property type="component" value="Unassembled WGS sequence"/>
</dbReference>
<dbReference type="PANTHER" id="PTHR37422">
    <property type="entry name" value="TEICHURONIC ACID BIOSYNTHESIS PROTEIN TUAE"/>
    <property type="match status" value="1"/>
</dbReference>
<evidence type="ECO:0000313" key="7">
    <source>
        <dbReference type="EMBL" id="EAT17287.1"/>
    </source>
</evidence>
<keyword evidence="2 5" id="KW-0812">Transmembrane</keyword>
<feature type="transmembrane region" description="Helical" evidence="5">
    <location>
        <begin position="28"/>
        <end position="52"/>
    </location>
</feature>
<feature type="transmembrane region" description="Helical" evidence="5">
    <location>
        <begin position="249"/>
        <end position="266"/>
    </location>
</feature>
<evidence type="ECO:0000256" key="3">
    <source>
        <dbReference type="ARBA" id="ARBA00022989"/>
    </source>
</evidence>
<evidence type="ECO:0000256" key="2">
    <source>
        <dbReference type="ARBA" id="ARBA00022692"/>
    </source>
</evidence>
<evidence type="ECO:0000256" key="1">
    <source>
        <dbReference type="ARBA" id="ARBA00004141"/>
    </source>
</evidence>
<proteinExistence type="predicted"/>
<feature type="transmembrane region" description="Helical" evidence="5">
    <location>
        <begin position="272"/>
        <end position="288"/>
    </location>
</feature>
<evidence type="ECO:0000256" key="4">
    <source>
        <dbReference type="ARBA" id="ARBA00023136"/>
    </source>
</evidence>
<evidence type="ECO:0000313" key="8">
    <source>
        <dbReference type="Proteomes" id="UP000005695"/>
    </source>
</evidence>
<feature type="transmembrane region" description="Helical" evidence="5">
    <location>
        <begin position="162"/>
        <end position="182"/>
    </location>
</feature>
<evidence type="ECO:0000256" key="5">
    <source>
        <dbReference type="SAM" id="Phobius"/>
    </source>
</evidence>
<feature type="transmembrane region" description="Helical" evidence="5">
    <location>
        <begin position="106"/>
        <end position="123"/>
    </location>
</feature>
<protein>
    <submittedName>
        <fullName evidence="7">O-antigen polymerase</fullName>
    </submittedName>
</protein>
<dbReference type="EMBL" id="AAEW02000001">
    <property type="protein sequence ID" value="EAT17287.1"/>
    <property type="molecule type" value="Genomic_DNA"/>
</dbReference>
<dbReference type="InterPro" id="IPR007016">
    <property type="entry name" value="O-antigen_ligase-rel_domated"/>
</dbReference>
<reference evidence="7" key="1">
    <citation type="submission" date="2006-05" db="EMBL/GenBank/DDBJ databases">
        <title>Annotation of the draft genome assembly of Desulfuromonas acetoxidans DSM 684.</title>
        <authorList>
            <consortium name="US DOE Joint Genome Institute (JGI-ORNL)"/>
            <person name="Larimer F."/>
            <person name="Land M."/>
            <person name="Hauser L."/>
        </authorList>
    </citation>
    <scope>NUCLEOTIDE SEQUENCE [LARGE SCALE GENOMIC DNA]</scope>
    <source>
        <strain evidence="7">DSM 684</strain>
    </source>
</reference>